<name>A0AAE0K5T0_9PEZI</name>
<feature type="compositionally biased region" description="Basic and acidic residues" evidence="1">
    <location>
        <begin position="276"/>
        <end position="296"/>
    </location>
</feature>
<protein>
    <recommendedName>
        <fullName evidence="2">Protein kinase domain-containing protein</fullName>
    </recommendedName>
</protein>
<organism evidence="3 4">
    <name type="scientific">Podospora didyma</name>
    <dbReference type="NCBI Taxonomy" id="330526"/>
    <lineage>
        <taxon>Eukaryota</taxon>
        <taxon>Fungi</taxon>
        <taxon>Dikarya</taxon>
        <taxon>Ascomycota</taxon>
        <taxon>Pezizomycotina</taxon>
        <taxon>Sordariomycetes</taxon>
        <taxon>Sordariomycetidae</taxon>
        <taxon>Sordariales</taxon>
        <taxon>Podosporaceae</taxon>
        <taxon>Podospora</taxon>
    </lineage>
</organism>
<dbReference type="EMBL" id="JAULSW010000009">
    <property type="protein sequence ID" value="KAK3369875.1"/>
    <property type="molecule type" value="Genomic_DNA"/>
</dbReference>
<dbReference type="Gene3D" id="1.10.510.10">
    <property type="entry name" value="Transferase(Phosphotransferase) domain 1"/>
    <property type="match status" value="1"/>
</dbReference>
<evidence type="ECO:0000313" key="4">
    <source>
        <dbReference type="Proteomes" id="UP001285441"/>
    </source>
</evidence>
<feature type="domain" description="Protein kinase" evidence="2">
    <location>
        <begin position="18"/>
        <end position="296"/>
    </location>
</feature>
<dbReference type="GO" id="GO:0004672">
    <property type="term" value="F:protein kinase activity"/>
    <property type="evidence" value="ECO:0007669"/>
    <property type="project" value="InterPro"/>
</dbReference>
<dbReference type="Proteomes" id="UP001285441">
    <property type="component" value="Unassembled WGS sequence"/>
</dbReference>
<dbReference type="AlphaFoldDB" id="A0AAE0K5T0"/>
<keyword evidence="4" id="KW-1185">Reference proteome</keyword>
<evidence type="ECO:0000313" key="3">
    <source>
        <dbReference type="EMBL" id="KAK3369875.1"/>
    </source>
</evidence>
<feature type="region of interest" description="Disordered" evidence="1">
    <location>
        <begin position="259"/>
        <end position="296"/>
    </location>
</feature>
<evidence type="ECO:0000256" key="1">
    <source>
        <dbReference type="SAM" id="MobiDB-lite"/>
    </source>
</evidence>
<feature type="compositionally biased region" description="Low complexity" evidence="1">
    <location>
        <begin position="262"/>
        <end position="274"/>
    </location>
</feature>
<gene>
    <name evidence="3" type="ORF">B0H63DRAFT_454108</name>
</gene>
<sequence>MPKPVIGSKDDVLVDHYYDLSKATWHSPYDEPHYARMPGDPSQHTVQQINAALEKMPHECIFFPLPIPWHHYQTPVIVAATPDAEPEDVFLAAEVRMLEHLSRFPPHPNLVKYHDCRARKGHITAIQLRRVEGSNPFDHVRSGRPVDKMAILAGLASAVDHLHRVAGIAHNDIQPMNVMMSPDGRTPTLVDLGSADVLGAELIHNRPYTIWGEDPLDLNQKTLLDGPGGLPTSRKSRDLATLKRLAVWIDDPVDLVQPEIHAGSSDSDSPAADSNTCHDETREAGRMKRKLDAEDI</sequence>
<dbReference type="InterPro" id="IPR000719">
    <property type="entry name" value="Prot_kinase_dom"/>
</dbReference>
<accession>A0AAE0K5T0</accession>
<reference evidence="3" key="2">
    <citation type="submission" date="2023-06" db="EMBL/GenBank/DDBJ databases">
        <authorList>
            <consortium name="Lawrence Berkeley National Laboratory"/>
            <person name="Haridas S."/>
            <person name="Hensen N."/>
            <person name="Bonometti L."/>
            <person name="Westerberg I."/>
            <person name="Brannstrom I.O."/>
            <person name="Guillou S."/>
            <person name="Cros-Aarteil S."/>
            <person name="Calhoun S."/>
            <person name="Kuo A."/>
            <person name="Mondo S."/>
            <person name="Pangilinan J."/>
            <person name="Riley R."/>
            <person name="LaButti K."/>
            <person name="Andreopoulos B."/>
            <person name="Lipzen A."/>
            <person name="Chen C."/>
            <person name="Yanf M."/>
            <person name="Daum C."/>
            <person name="Ng V."/>
            <person name="Clum A."/>
            <person name="Steindorff A."/>
            <person name="Ohm R."/>
            <person name="Martin F."/>
            <person name="Silar P."/>
            <person name="Natvig D."/>
            <person name="Lalanne C."/>
            <person name="Gautier V."/>
            <person name="Ament-velasquez S.L."/>
            <person name="Kruys A."/>
            <person name="Hutchinson M.I."/>
            <person name="Powell A.J."/>
            <person name="Barry K."/>
            <person name="Miller A.N."/>
            <person name="Grigoriev I.V."/>
            <person name="Debuchy R."/>
            <person name="Gladieux P."/>
            <person name="Thoren M.H."/>
            <person name="Johannesson H."/>
        </authorList>
    </citation>
    <scope>NUCLEOTIDE SEQUENCE</scope>
    <source>
        <strain evidence="3">CBS 232.78</strain>
    </source>
</reference>
<comment type="caution">
    <text evidence="3">The sequence shown here is derived from an EMBL/GenBank/DDBJ whole genome shotgun (WGS) entry which is preliminary data.</text>
</comment>
<dbReference type="InterPro" id="IPR011009">
    <property type="entry name" value="Kinase-like_dom_sf"/>
</dbReference>
<dbReference type="SUPFAM" id="SSF56112">
    <property type="entry name" value="Protein kinase-like (PK-like)"/>
    <property type="match status" value="1"/>
</dbReference>
<dbReference type="Pfam" id="PF00069">
    <property type="entry name" value="Pkinase"/>
    <property type="match status" value="1"/>
</dbReference>
<evidence type="ECO:0000259" key="2">
    <source>
        <dbReference type="PROSITE" id="PS50011"/>
    </source>
</evidence>
<dbReference type="GO" id="GO:0005524">
    <property type="term" value="F:ATP binding"/>
    <property type="evidence" value="ECO:0007669"/>
    <property type="project" value="InterPro"/>
</dbReference>
<dbReference type="PROSITE" id="PS50011">
    <property type="entry name" value="PROTEIN_KINASE_DOM"/>
    <property type="match status" value="1"/>
</dbReference>
<proteinExistence type="predicted"/>
<reference evidence="3" key="1">
    <citation type="journal article" date="2023" name="Mol. Phylogenet. Evol.">
        <title>Genome-scale phylogeny and comparative genomics of the fungal order Sordariales.</title>
        <authorList>
            <person name="Hensen N."/>
            <person name="Bonometti L."/>
            <person name="Westerberg I."/>
            <person name="Brannstrom I.O."/>
            <person name="Guillou S."/>
            <person name="Cros-Aarteil S."/>
            <person name="Calhoun S."/>
            <person name="Haridas S."/>
            <person name="Kuo A."/>
            <person name="Mondo S."/>
            <person name="Pangilinan J."/>
            <person name="Riley R."/>
            <person name="LaButti K."/>
            <person name="Andreopoulos B."/>
            <person name="Lipzen A."/>
            <person name="Chen C."/>
            <person name="Yan M."/>
            <person name="Daum C."/>
            <person name="Ng V."/>
            <person name="Clum A."/>
            <person name="Steindorff A."/>
            <person name="Ohm R.A."/>
            <person name="Martin F."/>
            <person name="Silar P."/>
            <person name="Natvig D.O."/>
            <person name="Lalanne C."/>
            <person name="Gautier V."/>
            <person name="Ament-Velasquez S.L."/>
            <person name="Kruys A."/>
            <person name="Hutchinson M.I."/>
            <person name="Powell A.J."/>
            <person name="Barry K."/>
            <person name="Miller A.N."/>
            <person name="Grigoriev I.V."/>
            <person name="Debuchy R."/>
            <person name="Gladieux P."/>
            <person name="Hiltunen Thoren M."/>
            <person name="Johannesson H."/>
        </authorList>
    </citation>
    <scope>NUCLEOTIDE SEQUENCE</scope>
    <source>
        <strain evidence="3">CBS 232.78</strain>
    </source>
</reference>